<accession>A0ABR0KRW8</accession>
<feature type="compositionally biased region" description="Basic and acidic residues" evidence="2">
    <location>
        <begin position="1"/>
        <end position="13"/>
    </location>
</feature>
<comment type="caution">
    <text evidence="3">The sequence shown here is derived from an EMBL/GenBank/DDBJ whole genome shotgun (WGS) entry which is preliminary data.</text>
</comment>
<evidence type="ECO:0000256" key="1">
    <source>
        <dbReference type="SAM" id="Coils"/>
    </source>
</evidence>
<sequence>EQRSPPSRLRHETSSPAETAISSSVPTSPAALQTMADREEMEMRLLEQRLASLRLDEEEEEGNEGDVILQIVRKSGAVLGPAGMSNDARRHNESAAVGLRFWSLRCETICVFH</sequence>
<feature type="non-terminal residue" evidence="3">
    <location>
        <position position="1"/>
    </location>
</feature>
<name>A0ABR0KRW8_9PEZI</name>
<proteinExistence type="predicted"/>
<dbReference type="Proteomes" id="UP001357485">
    <property type="component" value="Unassembled WGS sequence"/>
</dbReference>
<reference evidence="3 4" key="1">
    <citation type="submission" date="2023-08" db="EMBL/GenBank/DDBJ databases">
        <title>Black Yeasts Isolated from many extreme environments.</title>
        <authorList>
            <person name="Coleine C."/>
            <person name="Stajich J.E."/>
            <person name="Selbmann L."/>
        </authorList>
    </citation>
    <scope>NUCLEOTIDE SEQUENCE [LARGE SCALE GENOMIC DNA]</scope>
    <source>
        <strain evidence="3 4">CCFEE 536</strain>
    </source>
</reference>
<gene>
    <name evidence="3" type="ORF">LTR16_004313</name>
</gene>
<organism evidence="3 4">
    <name type="scientific">Cryomyces antarcticus</name>
    <dbReference type="NCBI Taxonomy" id="329879"/>
    <lineage>
        <taxon>Eukaryota</taxon>
        <taxon>Fungi</taxon>
        <taxon>Dikarya</taxon>
        <taxon>Ascomycota</taxon>
        <taxon>Pezizomycotina</taxon>
        <taxon>Dothideomycetes</taxon>
        <taxon>Dothideomycetes incertae sedis</taxon>
        <taxon>Cryomyces</taxon>
    </lineage>
</organism>
<keyword evidence="1" id="KW-0175">Coiled coil</keyword>
<feature type="coiled-coil region" evidence="1">
    <location>
        <begin position="36"/>
        <end position="63"/>
    </location>
</feature>
<evidence type="ECO:0000313" key="3">
    <source>
        <dbReference type="EMBL" id="KAK5121547.1"/>
    </source>
</evidence>
<keyword evidence="4" id="KW-1185">Reference proteome</keyword>
<evidence type="ECO:0000313" key="4">
    <source>
        <dbReference type="Proteomes" id="UP001357485"/>
    </source>
</evidence>
<feature type="region of interest" description="Disordered" evidence="2">
    <location>
        <begin position="1"/>
        <end position="31"/>
    </location>
</feature>
<feature type="compositionally biased region" description="Polar residues" evidence="2">
    <location>
        <begin position="14"/>
        <end position="31"/>
    </location>
</feature>
<protein>
    <submittedName>
        <fullName evidence="3">Uncharacterized protein</fullName>
    </submittedName>
</protein>
<evidence type="ECO:0000256" key="2">
    <source>
        <dbReference type="SAM" id="MobiDB-lite"/>
    </source>
</evidence>
<dbReference type="EMBL" id="JAVRRA010025175">
    <property type="protein sequence ID" value="KAK5121547.1"/>
    <property type="molecule type" value="Genomic_DNA"/>
</dbReference>